<feature type="transmembrane region" description="Helical" evidence="1">
    <location>
        <begin position="39"/>
        <end position="61"/>
    </location>
</feature>
<dbReference type="EMBL" id="UINC01009773">
    <property type="protein sequence ID" value="SVA43754.1"/>
    <property type="molecule type" value="Genomic_DNA"/>
</dbReference>
<feature type="transmembrane region" description="Helical" evidence="1">
    <location>
        <begin position="167"/>
        <end position="183"/>
    </location>
</feature>
<keyword evidence="1" id="KW-1133">Transmembrane helix</keyword>
<keyword evidence="1" id="KW-0472">Membrane</keyword>
<feature type="transmembrane region" description="Helical" evidence="1">
    <location>
        <begin position="134"/>
        <end position="155"/>
    </location>
</feature>
<feature type="transmembrane region" description="Helical" evidence="1">
    <location>
        <begin position="106"/>
        <end position="122"/>
    </location>
</feature>
<feature type="transmembrane region" description="Helical" evidence="1">
    <location>
        <begin position="214"/>
        <end position="232"/>
    </location>
</feature>
<reference evidence="2" key="1">
    <citation type="submission" date="2018-05" db="EMBL/GenBank/DDBJ databases">
        <authorList>
            <person name="Lanie J.A."/>
            <person name="Ng W.-L."/>
            <person name="Kazmierczak K.M."/>
            <person name="Andrzejewski T.M."/>
            <person name="Davidsen T.M."/>
            <person name="Wayne K.J."/>
            <person name="Tettelin H."/>
            <person name="Glass J.I."/>
            <person name="Rusch D."/>
            <person name="Podicherti R."/>
            <person name="Tsui H.-C.T."/>
            <person name="Winkler M.E."/>
        </authorList>
    </citation>
    <scope>NUCLEOTIDE SEQUENCE</scope>
</reference>
<sequence length="310" mass="35836">VFAAFLKYHSIVVSGGYWGIRFLDSLYKRKSVAWLDKNLLAGAVSICGLIAFFLIYYRVFGIWISPDKFKHPFSYLNATNNFFSYGFYLASMFFLTIPYLLLNTPWRWQLAVIMISIPLAILNQNKGEMDFGSLNLLLGEHVILLIKIVGFWNFLLCCKIFWNDDKSRILLLTVLLYMVLLSMTRPAQRYLIFVIPFWAIMICLRLEIHRVVQVGYVLILCGLNLFTTLYQVQNARASAEIAVWSQSKDIQINSAVIYPHVGIFSHHDPKSKITVTMSPQPKEKILFSRAVKIFNYPLREYFVVQPIDAS</sequence>
<dbReference type="AlphaFoldDB" id="A0A381VU00"/>
<proteinExistence type="predicted"/>
<feature type="transmembrane region" description="Helical" evidence="1">
    <location>
        <begin position="82"/>
        <end position="100"/>
    </location>
</feature>
<evidence type="ECO:0000256" key="1">
    <source>
        <dbReference type="SAM" id="Phobius"/>
    </source>
</evidence>
<gene>
    <name evidence="2" type="ORF">METZ01_LOCUS96608</name>
</gene>
<evidence type="ECO:0000313" key="2">
    <source>
        <dbReference type="EMBL" id="SVA43754.1"/>
    </source>
</evidence>
<evidence type="ECO:0008006" key="3">
    <source>
        <dbReference type="Google" id="ProtNLM"/>
    </source>
</evidence>
<keyword evidence="1" id="KW-0812">Transmembrane</keyword>
<accession>A0A381VU00</accession>
<feature type="non-terminal residue" evidence="2">
    <location>
        <position position="1"/>
    </location>
</feature>
<name>A0A381VU00_9ZZZZ</name>
<protein>
    <recommendedName>
        <fullName evidence="3">Glycosyltransferase RgtA/B/C/D-like domain-containing protein</fullName>
    </recommendedName>
</protein>
<organism evidence="2">
    <name type="scientific">marine metagenome</name>
    <dbReference type="NCBI Taxonomy" id="408172"/>
    <lineage>
        <taxon>unclassified sequences</taxon>
        <taxon>metagenomes</taxon>
        <taxon>ecological metagenomes</taxon>
    </lineage>
</organism>